<dbReference type="OMA" id="EDDCMFP"/>
<evidence type="ECO:0000256" key="5">
    <source>
        <dbReference type="ARBA" id="ARBA00022679"/>
    </source>
</evidence>
<dbReference type="EMBL" id="UFQT01000012">
    <property type="protein sequence ID" value="SSX17605.1"/>
    <property type="molecule type" value="Genomic_DNA"/>
</dbReference>
<comment type="subcellular location">
    <subcellularLocation>
        <location evidence="1">Endoplasmic reticulum lumen</location>
    </subcellularLocation>
</comment>
<evidence type="ECO:0000256" key="1">
    <source>
        <dbReference type="ARBA" id="ARBA00004319"/>
    </source>
</evidence>
<feature type="chain" id="PRO_5016397615" evidence="7">
    <location>
        <begin position="26"/>
        <end position="401"/>
    </location>
</feature>
<sequence length="401" mass="47136">MMLYKLSQINLILFFLILLVAPSLNEQCDLNSGECKSSDKTNHYDKTENILVQKINEAFENYEPCESSNNCSCYSPVLNEDLEPFSQGIHKAMIDAIRDRGVKYQIINHKLYRDKECMFPSRCSGIEYFIKPLLEQLPNMELIVNCRDWPQINKNWGMPHSPIFSFSKTPDYLDIMYPAWSFWEGGPAISLYPTGLGKWEEHRASLTKAAKKYPWNQKLERAFFRGSRTSSERDNLVLLSRDNPELVDAQYTKNQAWKSKADTLGEEPASEISLTDHCKYKYLFNYRGVAASFRFKHLFLCKSLVFHVGDEWKEFFYDSLKPWVHFVPVKANASKRDIEELLEFFKDHDDLAKKISEEGFKHIWNNLRITDVQCYWRKLLLNYAKLLKYKVQKDKDLIPIY</sequence>
<dbReference type="GO" id="GO:0006493">
    <property type="term" value="P:protein O-linked glycosylation"/>
    <property type="evidence" value="ECO:0007669"/>
    <property type="project" value="TreeGrafter"/>
</dbReference>
<dbReference type="InterPro" id="IPR051091">
    <property type="entry name" value="O-Glucosyltr/Glycosyltrsf_90"/>
</dbReference>
<protein>
    <submittedName>
        <fullName evidence="9">CSON001853 protein</fullName>
    </submittedName>
</protein>
<dbReference type="GO" id="GO:0035251">
    <property type="term" value="F:UDP-glucosyltransferase activity"/>
    <property type="evidence" value="ECO:0007669"/>
    <property type="project" value="TreeGrafter"/>
</dbReference>
<comment type="pathway">
    <text evidence="2">Protein modification; protein glycosylation.</text>
</comment>
<evidence type="ECO:0000256" key="3">
    <source>
        <dbReference type="ARBA" id="ARBA00010118"/>
    </source>
</evidence>
<dbReference type="GO" id="GO:0005788">
    <property type="term" value="C:endoplasmic reticulum lumen"/>
    <property type="evidence" value="ECO:0007669"/>
    <property type="project" value="UniProtKB-SubCell"/>
</dbReference>
<comment type="function">
    <text evidence="6">Protein O-glucosyltransferase. Catalyzes the reaction that attaches glucose through an O-glycosidic linkage to a conserved serine residue found in the consensus sequence C-X-S-X-[PA]-C in epidermal growth factor-like repeats. Regulates Notch signaling by glucosylating Notch in the ER, glucosylation is required for the correct folding and cleavage of Notch.</text>
</comment>
<proteinExistence type="inferred from homology"/>
<keyword evidence="5" id="KW-0808">Transferase</keyword>
<accession>A0A336LJ21</accession>
<feature type="signal peptide" evidence="7">
    <location>
        <begin position="1"/>
        <end position="25"/>
    </location>
</feature>
<dbReference type="VEuPathDB" id="VectorBase:CSON001853"/>
<dbReference type="PANTHER" id="PTHR12203:SF35">
    <property type="entry name" value="PROTEIN O-GLUCOSYLTRANSFERASE 1"/>
    <property type="match status" value="1"/>
</dbReference>
<comment type="similarity">
    <text evidence="3">Belongs to the glycosyltransferase 90 family.</text>
</comment>
<evidence type="ECO:0000256" key="6">
    <source>
        <dbReference type="ARBA" id="ARBA00045690"/>
    </source>
</evidence>
<name>A0A336LJ21_CULSO</name>
<feature type="domain" description="Glycosyl transferase CAP10" evidence="8">
    <location>
        <begin position="136"/>
        <end position="390"/>
    </location>
</feature>
<dbReference type="GO" id="GO:0035252">
    <property type="term" value="F:UDP-xylosyltransferase activity"/>
    <property type="evidence" value="ECO:0007669"/>
    <property type="project" value="TreeGrafter"/>
</dbReference>
<evidence type="ECO:0000256" key="2">
    <source>
        <dbReference type="ARBA" id="ARBA00004922"/>
    </source>
</evidence>
<gene>
    <name evidence="9" type="primary">CSON001853</name>
</gene>
<organism evidence="9">
    <name type="scientific">Culicoides sonorensis</name>
    <name type="common">Biting midge</name>
    <dbReference type="NCBI Taxonomy" id="179676"/>
    <lineage>
        <taxon>Eukaryota</taxon>
        <taxon>Metazoa</taxon>
        <taxon>Ecdysozoa</taxon>
        <taxon>Arthropoda</taxon>
        <taxon>Hexapoda</taxon>
        <taxon>Insecta</taxon>
        <taxon>Pterygota</taxon>
        <taxon>Neoptera</taxon>
        <taxon>Endopterygota</taxon>
        <taxon>Diptera</taxon>
        <taxon>Nematocera</taxon>
        <taxon>Chironomoidea</taxon>
        <taxon>Ceratopogonidae</taxon>
        <taxon>Ceratopogoninae</taxon>
        <taxon>Culicoides</taxon>
        <taxon>Monoculicoides</taxon>
    </lineage>
</organism>
<evidence type="ECO:0000259" key="8">
    <source>
        <dbReference type="SMART" id="SM00672"/>
    </source>
</evidence>
<evidence type="ECO:0000313" key="9">
    <source>
        <dbReference type="EMBL" id="SSX17605.1"/>
    </source>
</evidence>
<dbReference type="SMART" id="SM00672">
    <property type="entry name" value="CAP10"/>
    <property type="match status" value="1"/>
</dbReference>
<evidence type="ECO:0000256" key="7">
    <source>
        <dbReference type="SAM" id="SignalP"/>
    </source>
</evidence>
<keyword evidence="7" id="KW-0732">Signal</keyword>
<keyword evidence="4" id="KW-0328">Glycosyltransferase</keyword>
<dbReference type="InterPro" id="IPR006598">
    <property type="entry name" value="CAP10"/>
</dbReference>
<dbReference type="Pfam" id="PF05686">
    <property type="entry name" value="Glyco_transf_90"/>
    <property type="match status" value="1"/>
</dbReference>
<dbReference type="AlphaFoldDB" id="A0A336LJ21"/>
<dbReference type="GO" id="GO:0045747">
    <property type="term" value="P:positive regulation of Notch signaling pathway"/>
    <property type="evidence" value="ECO:0007669"/>
    <property type="project" value="TreeGrafter"/>
</dbReference>
<evidence type="ECO:0000256" key="4">
    <source>
        <dbReference type="ARBA" id="ARBA00022676"/>
    </source>
</evidence>
<reference evidence="9" key="1">
    <citation type="submission" date="2018-07" db="EMBL/GenBank/DDBJ databases">
        <authorList>
            <person name="Quirk P.G."/>
            <person name="Krulwich T.A."/>
        </authorList>
    </citation>
    <scope>NUCLEOTIDE SEQUENCE</scope>
</reference>
<dbReference type="PANTHER" id="PTHR12203">
    <property type="entry name" value="KDEL LYS-ASP-GLU-LEU CONTAINING - RELATED"/>
    <property type="match status" value="1"/>
</dbReference>